<dbReference type="Proteomes" id="UP000201461">
    <property type="component" value="Segment"/>
</dbReference>
<proteinExistence type="predicted"/>
<keyword evidence="2" id="KW-1185">Reference proteome</keyword>
<dbReference type="OrthoDB" id="28923at10239"/>
<organism evidence="1 2">
    <name type="scientific">Vibrio phage nt-1</name>
    <dbReference type="NCBI Taxonomy" id="115992"/>
    <lineage>
        <taxon>Viruses</taxon>
        <taxon>Duplodnaviria</taxon>
        <taxon>Heunggongvirae</taxon>
        <taxon>Uroviricota</taxon>
        <taxon>Caudoviricetes</taxon>
        <taxon>Pantevenvirales</taxon>
        <taxon>Straboviridae</taxon>
        <taxon>Mylasvirus</taxon>
        <taxon>Mylasvirus persius</taxon>
    </lineage>
</organism>
<dbReference type="EMBL" id="HQ317393">
    <property type="protein sequence ID" value="AIE13796.1"/>
    <property type="molecule type" value="Genomic_DNA"/>
</dbReference>
<evidence type="ECO:0000313" key="2">
    <source>
        <dbReference type="Proteomes" id="UP000201461"/>
    </source>
</evidence>
<protein>
    <submittedName>
        <fullName evidence="1">Uncharacterized protein</fullName>
    </submittedName>
</protein>
<accession>A0A068JBS5</accession>
<name>A0A068JBS5_9CAUD</name>
<evidence type="ECO:0000313" key="1">
    <source>
        <dbReference type="EMBL" id="AIE13796.1"/>
    </source>
</evidence>
<reference evidence="1 2" key="1">
    <citation type="journal article" date="2014" name="Genome Biol. Evol.">
        <title>Composite Conserved Promoter-Terminator Motifs (PeSLs) that Mediate Modular Shuffling in the Diverse T4-Like Myoviruses.</title>
        <authorList>
            <person name="Comeau A.M."/>
            <person name="Arbiol C."/>
            <person name="Krisch H.M."/>
        </authorList>
    </citation>
    <scope>NUCLEOTIDE SEQUENCE [LARGE SCALE GENOMIC DNA]</scope>
</reference>
<dbReference type="RefSeq" id="YP_009046857.1">
    <property type="nucleotide sequence ID" value="NC_021529.2"/>
</dbReference>
<sequence length="45" mass="5342">MIDNMIKDMIESEFAVEDIIDCLVNQYQMPHDEAFDAYQEVLNEM</sequence>
<dbReference type="GeneID" id="26066893"/>
<dbReference type="KEGG" id="vg:26066893"/>